<reference evidence="3 4" key="1">
    <citation type="journal article" date="2014" name="Nature">
        <title>An environmental bacterial taxon with a large and distinct metabolic repertoire.</title>
        <authorList>
            <person name="Wilson M.C."/>
            <person name="Mori T."/>
            <person name="Ruckert C."/>
            <person name="Uria A.R."/>
            <person name="Helf M.J."/>
            <person name="Takada K."/>
            <person name="Gernert C."/>
            <person name="Steffens U.A."/>
            <person name="Heycke N."/>
            <person name="Schmitt S."/>
            <person name="Rinke C."/>
            <person name="Helfrich E.J."/>
            <person name="Brachmann A.O."/>
            <person name="Gurgui C."/>
            <person name="Wakimoto T."/>
            <person name="Kracht M."/>
            <person name="Crusemann M."/>
            <person name="Hentschel U."/>
            <person name="Abe I."/>
            <person name="Matsunaga S."/>
            <person name="Kalinowski J."/>
            <person name="Takeyama H."/>
            <person name="Piel J."/>
        </authorList>
    </citation>
    <scope>NUCLEOTIDE SEQUENCE [LARGE SCALE GENOMIC DNA]</scope>
    <source>
        <strain evidence="4">TSY2</strain>
    </source>
</reference>
<name>W4MBC4_9BACT</name>
<dbReference type="GO" id="GO:0006302">
    <property type="term" value="P:double-strand break repair"/>
    <property type="evidence" value="ECO:0007669"/>
    <property type="project" value="InterPro"/>
</dbReference>
<protein>
    <recommendedName>
        <fullName evidence="5">AAA+ ATPase domain-containing protein</fullName>
    </recommendedName>
</protein>
<accession>W4MBC4</accession>
<dbReference type="Pfam" id="PF13289">
    <property type="entry name" value="SIR2_2"/>
    <property type="match status" value="1"/>
</dbReference>
<dbReference type="HOGENOM" id="CLU_021090_0_0_7"/>
<evidence type="ECO:0000259" key="1">
    <source>
        <dbReference type="Pfam" id="PF13304"/>
    </source>
</evidence>
<evidence type="ECO:0000259" key="2">
    <source>
        <dbReference type="Pfam" id="PF13476"/>
    </source>
</evidence>
<proteinExistence type="predicted"/>
<dbReference type="InterPro" id="IPR027417">
    <property type="entry name" value="P-loop_NTPase"/>
</dbReference>
<dbReference type="GO" id="GO:0005524">
    <property type="term" value="F:ATP binding"/>
    <property type="evidence" value="ECO:0007669"/>
    <property type="project" value="InterPro"/>
</dbReference>
<dbReference type="PANTHER" id="PTHR43581:SF2">
    <property type="entry name" value="EXCINUCLEASE ATPASE SUBUNIT"/>
    <property type="match status" value="1"/>
</dbReference>
<feature type="domain" description="ATPase AAA-type core" evidence="1">
    <location>
        <begin position="497"/>
        <end position="586"/>
    </location>
</feature>
<dbReference type="GO" id="GO:0016887">
    <property type="term" value="F:ATP hydrolysis activity"/>
    <property type="evidence" value="ECO:0007669"/>
    <property type="project" value="InterPro"/>
</dbReference>
<keyword evidence="4" id="KW-1185">Reference proteome</keyword>
<dbReference type="InterPro" id="IPR038729">
    <property type="entry name" value="Rad50/SbcC_AAA"/>
</dbReference>
<organism evidence="3 4">
    <name type="scientific">Candidatus Entotheonella gemina</name>
    <dbReference type="NCBI Taxonomy" id="1429439"/>
    <lineage>
        <taxon>Bacteria</taxon>
        <taxon>Pseudomonadati</taxon>
        <taxon>Nitrospinota/Tectimicrobiota group</taxon>
        <taxon>Candidatus Tectimicrobiota</taxon>
        <taxon>Candidatus Entotheonellia</taxon>
        <taxon>Candidatus Entotheonellales</taxon>
        <taxon>Candidatus Entotheonellaceae</taxon>
        <taxon>Candidatus Entotheonella</taxon>
    </lineage>
</organism>
<dbReference type="Pfam" id="PF13304">
    <property type="entry name" value="AAA_21"/>
    <property type="match status" value="1"/>
</dbReference>
<dbReference type="InterPro" id="IPR051396">
    <property type="entry name" value="Bact_Antivir_Def_Nuclease"/>
</dbReference>
<comment type="caution">
    <text evidence="3">The sequence shown here is derived from an EMBL/GenBank/DDBJ whole genome shotgun (WGS) entry which is preliminary data.</text>
</comment>
<dbReference type="PANTHER" id="PTHR43581">
    <property type="entry name" value="ATP/GTP PHOSPHATASE"/>
    <property type="match status" value="1"/>
</dbReference>
<dbReference type="AlphaFoldDB" id="W4MBC4"/>
<dbReference type="Gene3D" id="3.40.50.300">
    <property type="entry name" value="P-loop containing nucleotide triphosphate hydrolases"/>
    <property type="match status" value="2"/>
</dbReference>
<dbReference type="SUPFAM" id="SSF52540">
    <property type="entry name" value="P-loop containing nucleoside triphosphate hydrolases"/>
    <property type="match status" value="1"/>
</dbReference>
<evidence type="ECO:0008006" key="5">
    <source>
        <dbReference type="Google" id="ProtNLM"/>
    </source>
</evidence>
<dbReference type="Proteomes" id="UP000019140">
    <property type="component" value="Unassembled WGS sequence"/>
</dbReference>
<evidence type="ECO:0000313" key="4">
    <source>
        <dbReference type="Proteomes" id="UP000019140"/>
    </source>
</evidence>
<evidence type="ECO:0000313" key="3">
    <source>
        <dbReference type="EMBL" id="ETX07485.1"/>
    </source>
</evidence>
<dbReference type="InterPro" id="IPR003959">
    <property type="entry name" value="ATPase_AAA_core"/>
</dbReference>
<feature type="domain" description="Rad50/SbcC-type AAA" evidence="2">
    <location>
        <begin position="291"/>
        <end position="375"/>
    </location>
</feature>
<dbReference type="EMBL" id="AZHX01000442">
    <property type="protein sequence ID" value="ETX07485.1"/>
    <property type="molecule type" value="Genomic_DNA"/>
</dbReference>
<dbReference type="Pfam" id="PF13476">
    <property type="entry name" value="AAA_23"/>
    <property type="match status" value="1"/>
</dbReference>
<gene>
    <name evidence="3" type="ORF">ETSY2_10950</name>
</gene>
<sequence>MPGPPEPLIDACQNGNCVLYVGAGVSAPAQFPVWKTLVEDMMSWAGSEMSMSPSLLQAVEGAVQAGEFTLAADSIVSELQSGDELEHLHAYLQHIFDRPADLTPLHQLFRELPLSAVITTNFDRMLEQTFPEAGDRVLTPHDTERLLELSAKREFFIAKLYGSLDRPETLLVSPAQYEDAIVGNRQFAEFMESIFVSRTLLFLGSSLEGISAYLEGIRFRGGEQQHYALVAVSGSAWKAKAAMLQRRYGIQVLAYPENDAHPEVYAFFNRLVNEVKRRERASSRTTATLKRVVLENIGPFEHLELELTNTWNVLLGDNGVGKSTILKAIALAMCGRDAKPYANRLLRSGTRHGRITLETNQGRSYATDIFMSSRGIEVESRPVGIMEIEGWLALGFPPIRAMSWRGSFGPQGEPALQRPTTNDLLPMMSDEPDPRLDEVKQWIINLDYMKRTADDDSQHDRAFYSRLQDQFFDMIRTLTGELEVEFAGVQPEMWQVMVRTDDGLVPIESVSQGTAALIGWTGLLLKRLYAVVGDMENPMQAYAIVLIDEIDAHMHPRWQQSLLHDLSKLFPNVQFMATTHSPLVVSGMQADQVFRFERDAEGRVERIEVPQDMLFGRADQILTGRGFDLLSTSDYETQKLIQEYKELVRQSHRKPAADDKAAQPLEHRIATLEAQLRQRLPTPEEEPVKRRAIELIDALLDETLSADLPEAKDMLRDRAQKLFDELERQPERWR</sequence>